<proteinExistence type="inferred from homology"/>
<comment type="subcellular location">
    <subcellularLocation>
        <location evidence="1">Membrane</location>
        <topology evidence="1">Single-pass membrane protein</topology>
    </subcellularLocation>
</comment>
<evidence type="ECO:0000256" key="2">
    <source>
        <dbReference type="ARBA" id="ARBA00010617"/>
    </source>
</evidence>
<dbReference type="PANTHER" id="PTHR47956:SF107">
    <property type="entry name" value="CYTOCHROME P450 71B13-RELATED"/>
    <property type="match status" value="1"/>
</dbReference>
<evidence type="ECO:0000256" key="4">
    <source>
        <dbReference type="ARBA" id="ARBA00022989"/>
    </source>
</evidence>
<evidence type="ECO:0000256" key="3">
    <source>
        <dbReference type="ARBA" id="ARBA00022692"/>
    </source>
</evidence>
<dbReference type="GO" id="GO:0004497">
    <property type="term" value="F:monooxygenase activity"/>
    <property type="evidence" value="ECO:0007669"/>
    <property type="project" value="UniProtKB-KW"/>
</dbReference>
<keyword evidence="7" id="KW-0503">Monooxygenase</keyword>
<evidence type="ECO:0000256" key="1">
    <source>
        <dbReference type="ARBA" id="ARBA00004167"/>
    </source>
</evidence>
<dbReference type="InterPro" id="IPR050193">
    <property type="entry name" value="Cytochrome_P450_71"/>
</dbReference>
<dbReference type="SUPFAM" id="SSF48264">
    <property type="entry name" value="Cytochrome P450"/>
    <property type="match status" value="1"/>
</dbReference>
<dbReference type="GO" id="GO:0020037">
    <property type="term" value="F:heme binding"/>
    <property type="evidence" value="ECO:0007669"/>
    <property type="project" value="InterPro"/>
</dbReference>
<keyword evidence="7" id="KW-0479">Metal-binding</keyword>
<evidence type="ECO:0000313" key="8">
    <source>
        <dbReference type="EMBL" id="KAK1668009.1"/>
    </source>
</evidence>
<evidence type="ECO:0000256" key="7">
    <source>
        <dbReference type="RuleBase" id="RU000461"/>
    </source>
</evidence>
<keyword evidence="4" id="KW-1133">Transmembrane helix</keyword>
<keyword evidence="7" id="KW-0408">Iron</keyword>
<organism evidence="8 9">
    <name type="scientific">Lolium multiflorum</name>
    <name type="common">Italian ryegrass</name>
    <name type="synonym">Lolium perenne subsp. multiflorum</name>
    <dbReference type="NCBI Taxonomy" id="4521"/>
    <lineage>
        <taxon>Eukaryota</taxon>
        <taxon>Viridiplantae</taxon>
        <taxon>Streptophyta</taxon>
        <taxon>Embryophyta</taxon>
        <taxon>Tracheophyta</taxon>
        <taxon>Spermatophyta</taxon>
        <taxon>Magnoliopsida</taxon>
        <taxon>Liliopsida</taxon>
        <taxon>Poales</taxon>
        <taxon>Poaceae</taxon>
        <taxon>BOP clade</taxon>
        <taxon>Pooideae</taxon>
        <taxon>Poodae</taxon>
        <taxon>Poeae</taxon>
        <taxon>Poeae Chloroplast Group 2 (Poeae type)</taxon>
        <taxon>Loliodinae</taxon>
        <taxon>Loliinae</taxon>
        <taxon>Lolium</taxon>
    </lineage>
</organism>
<dbReference type="GO" id="GO:0005506">
    <property type="term" value="F:iron ion binding"/>
    <property type="evidence" value="ECO:0007669"/>
    <property type="project" value="InterPro"/>
</dbReference>
<name>A0AAD8T268_LOLMU</name>
<dbReference type="Proteomes" id="UP001231189">
    <property type="component" value="Unassembled WGS sequence"/>
</dbReference>
<protein>
    <recommendedName>
        <fullName evidence="10">Cytochrome P450</fullName>
    </recommendedName>
</protein>
<keyword evidence="5 7" id="KW-0560">Oxidoreductase</keyword>
<evidence type="ECO:0000256" key="6">
    <source>
        <dbReference type="ARBA" id="ARBA00023136"/>
    </source>
</evidence>
<gene>
    <name evidence="8" type="ORF">QYE76_056168</name>
</gene>
<dbReference type="InterPro" id="IPR017972">
    <property type="entry name" value="Cyt_P450_CS"/>
</dbReference>
<dbReference type="Pfam" id="PF00067">
    <property type="entry name" value="p450"/>
    <property type="match status" value="1"/>
</dbReference>
<evidence type="ECO:0008006" key="10">
    <source>
        <dbReference type="Google" id="ProtNLM"/>
    </source>
</evidence>
<dbReference type="GO" id="GO:0016705">
    <property type="term" value="F:oxidoreductase activity, acting on paired donors, with incorporation or reduction of molecular oxygen"/>
    <property type="evidence" value="ECO:0007669"/>
    <property type="project" value="InterPro"/>
</dbReference>
<evidence type="ECO:0000256" key="5">
    <source>
        <dbReference type="ARBA" id="ARBA00023002"/>
    </source>
</evidence>
<dbReference type="InterPro" id="IPR001128">
    <property type="entry name" value="Cyt_P450"/>
</dbReference>
<keyword evidence="7" id="KW-0349">Heme</keyword>
<reference evidence="8" key="1">
    <citation type="submission" date="2023-07" db="EMBL/GenBank/DDBJ databases">
        <title>A chromosome-level genome assembly of Lolium multiflorum.</title>
        <authorList>
            <person name="Chen Y."/>
            <person name="Copetti D."/>
            <person name="Kolliker R."/>
            <person name="Studer B."/>
        </authorList>
    </citation>
    <scope>NUCLEOTIDE SEQUENCE</scope>
    <source>
        <strain evidence="8">02402/16</strain>
        <tissue evidence="8">Leaf</tissue>
    </source>
</reference>
<keyword evidence="3" id="KW-0812">Transmembrane</keyword>
<dbReference type="AlphaFoldDB" id="A0AAD8T268"/>
<sequence>MEGFNPERFKAGASYGEVDLHGAHFELLPFSAGRRICPGIAMALMNLEFTLANLLFHVGAGSVAPHYIPPPSTFNVLLDSYWFD</sequence>
<dbReference type="GO" id="GO:0016020">
    <property type="term" value="C:membrane"/>
    <property type="evidence" value="ECO:0007669"/>
    <property type="project" value="UniProtKB-SubCell"/>
</dbReference>
<dbReference type="InterPro" id="IPR036396">
    <property type="entry name" value="Cyt_P450_sf"/>
</dbReference>
<comment type="caution">
    <text evidence="8">The sequence shown here is derived from an EMBL/GenBank/DDBJ whole genome shotgun (WGS) entry which is preliminary data.</text>
</comment>
<keyword evidence="6" id="KW-0472">Membrane</keyword>
<dbReference type="EMBL" id="JAUUTY010000003">
    <property type="protein sequence ID" value="KAK1668009.1"/>
    <property type="molecule type" value="Genomic_DNA"/>
</dbReference>
<keyword evidence="9" id="KW-1185">Reference proteome</keyword>
<evidence type="ECO:0000313" key="9">
    <source>
        <dbReference type="Proteomes" id="UP001231189"/>
    </source>
</evidence>
<dbReference type="PANTHER" id="PTHR47956">
    <property type="entry name" value="CYTOCHROME P450 71B11-RELATED"/>
    <property type="match status" value="1"/>
</dbReference>
<comment type="similarity">
    <text evidence="2 7">Belongs to the cytochrome P450 family.</text>
</comment>
<dbReference type="Gene3D" id="1.10.630.10">
    <property type="entry name" value="Cytochrome P450"/>
    <property type="match status" value="1"/>
</dbReference>
<dbReference type="PROSITE" id="PS00086">
    <property type="entry name" value="CYTOCHROME_P450"/>
    <property type="match status" value="1"/>
</dbReference>
<accession>A0AAD8T268</accession>